<dbReference type="Proteomes" id="UP000461880">
    <property type="component" value="Unassembled WGS sequence"/>
</dbReference>
<dbReference type="Gene3D" id="3.20.20.300">
    <property type="entry name" value="Glycoside hydrolase, family 3, N-terminal domain"/>
    <property type="match status" value="1"/>
</dbReference>
<gene>
    <name evidence="9" type="ORF">FYJ51_11210</name>
</gene>
<evidence type="ECO:0000256" key="5">
    <source>
        <dbReference type="ARBA" id="ARBA00023295"/>
    </source>
</evidence>
<dbReference type="InterPro" id="IPR050226">
    <property type="entry name" value="NagZ_Beta-hexosaminidase"/>
</dbReference>
<evidence type="ECO:0000256" key="4">
    <source>
        <dbReference type="ARBA" id="ARBA00022801"/>
    </source>
</evidence>
<dbReference type="EC" id="3.2.1.52" evidence="3"/>
<proteinExistence type="inferred from homology"/>
<dbReference type="GO" id="GO:0005975">
    <property type="term" value="P:carbohydrate metabolic process"/>
    <property type="evidence" value="ECO:0007669"/>
    <property type="project" value="InterPro"/>
</dbReference>
<accession>A0A7X2NTV2</accession>
<reference evidence="9 10" key="1">
    <citation type="submission" date="2019-08" db="EMBL/GenBank/DDBJ databases">
        <title>In-depth cultivation of the pig gut microbiome towards novel bacterial diversity and tailored functional studies.</title>
        <authorList>
            <person name="Wylensek D."/>
            <person name="Hitch T.C.A."/>
            <person name="Clavel T."/>
        </authorList>
    </citation>
    <scope>NUCLEOTIDE SEQUENCE [LARGE SCALE GENOMIC DNA]</scope>
    <source>
        <strain evidence="9 10">Oil+RF-744-GAM-WT-6</strain>
    </source>
</reference>
<evidence type="ECO:0000256" key="7">
    <source>
        <dbReference type="SAM" id="SignalP"/>
    </source>
</evidence>
<dbReference type="EMBL" id="VUMN01000033">
    <property type="protein sequence ID" value="MSS59459.1"/>
    <property type="molecule type" value="Genomic_DNA"/>
</dbReference>
<dbReference type="AlphaFoldDB" id="A0A7X2NTV2"/>
<feature type="region of interest" description="Disordered" evidence="6">
    <location>
        <begin position="612"/>
        <end position="640"/>
    </location>
</feature>
<evidence type="ECO:0000313" key="10">
    <source>
        <dbReference type="Proteomes" id="UP000461880"/>
    </source>
</evidence>
<evidence type="ECO:0000256" key="6">
    <source>
        <dbReference type="SAM" id="MobiDB-lite"/>
    </source>
</evidence>
<dbReference type="PANTHER" id="PTHR30480">
    <property type="entry name" value="BETA-HEXOSAMINIDASE-RELATED"/>
    <property type="match status" value="1"/>
</dbReference>
<dbReference type="RefSeq" id="WP_154505710.1">
    <property type="nucleotide sequence ID" value="NZ_VUMN01000033.1"/>
</dbReference>
<dbReference type="InterPro" id="IPR036962">
    <property type="entry name" value="Glyco_hydro_3_N_sf"/>
</dbReference>
<dbReference type="GO" id="GO:0004563">
    <property type="term" value="F:beta-N-acetylhexosaminidase activity"/>
    <property type="evidence" value="ECO:0007669"/>
    <property type="project" value="UniProtKB-EC"/>
</dbReference>
<comment type="similarity">
    <text evidence="2">Belongs to the glycosyl hydrolase 3 family.</text>
</comment>
<evidence type="ECO:0000256" key="2">
    <source>
        <dbReference type="ARBA" id="ARBA00005336"/>
    </source>
</evidence>
<evidence type="ECO:0000259" key="8">
    <source>
        <dbReference type="Pfam" id="PF00933"/>
    </source>
</evidence>
<protein>
    <recommendedName>
        <fullName evidence="3">beta-N-acetylhexosaminidase</fullName>
        <ecNumber evidence="3">3.2.1.52</ecNumber>
    </recommendedName>
</protein>
<comment type="catalytic activity">
    <reaction evidence="1">
        <text>Hydrolysis of terminal non-reducing N-acetyl-D-hexosamine residues in N-acetyl-beta-D-hexosaminides.</text>
        <dbReference type="EC" id="3.2.1.52"/>
    </reaction>
</comment>
<dbReference type="Pfam" id="PF00933">
    <property type="entry name" value="Glyco_hydro_3"/>
    <property type="match status" value="1"/>
</dbReference>
<dbReference type="SUPFAM" id="SSF51445">
    <property type="entry name" value="(Trans)glycosidases"/>
    <property type="match status" value="1"/>
</dbReference>
<dbReference type="InterPro" id="IPR017853">
    <property type="entry name" value="GH"/>
</dbReference>
<name>A0A7X2NTV2_9FIRM</name>
<keyword evidence="4 9" id="KW-0378">Hydrolase</keyword>
<dbReference type="InterPro" id="IPR001764">
    <property type="entry name" value="Glyco_hydro_3_N"/>
</dbReference>
<organism evidence="9 10">
    <name type="scientific">Stecheria intestinalis</name>
    <dbReference type="NCBI Taxonomy" id="2606630"/>
    <lineage>
        <taxon>Bacteria</taxon>
        <taxon>Bacillati</taxon>
        <taxon>Bacillota</taxon>
        <taxon>Erysipelotrichia</taxon>
        <taxon>Erysipelotrichales</taxon>
        <taxon>Erysipelotrichaceae</taxon>
        <taxon>Stecheria</taxon>
    </lineage>
</organism>
<keyword evidence="5" id="KW-0326">Glycosidase</keyword>
<comment type="caution">
    <text evidence="9">The sequence shown here is derived from an EMBL/GenBank/DDBJ whole genome shotgun (WGS) entry which is preliminary data.</text>
</comment>
<evidence type="ECO:0000256" key="1">
    <source>
        <dbReference type="ARBA" id="ARBA00001231"/>
    </source>
</evidence>
<dbReference type="Gene3D" id="3.40.50.1700">
    <property type="entry name" value="Glycoside hydrolase family 3 C-terminal domain"/>
    <property type="match status" value="1"/>
</dbReference>
<dbReference type="GO" id="GO:0009254">
    <property type="term" value="P:peptidoglycan turnover"/>
    <property type="evidence" value="ECO:0007669"/>
    <property type="project" value="TreeGrafter"/>
</dbReference>
<feature type="domain" description="Glycoside hydrolase family 3 N-terminal" evidence="8">
    <location>
        <begin position="53"/>
        <end position="398"/>
    </location>
</feature>
<evidence type="ECO:0000313" key="9">
    <source>
        <dbReference type="EMBL" id="MSS59459.1"/>
    </source>
</evidence>
<feature type="chain" id="PRO_5030933958" description="beta-N-acetylhexosaminidase" evidence="7">
    <location>
        <begin position="25"/>
        <end position="640"/>
    </location>
</feature>
<evidence type="ECO:0000256" key="3">
    <source>
        <dbReference type="ARBA" id="ARBA00012663"/>
    </source>
</evidence>
<keyword evidence="10" id="KW-1185">Reference proteome</keyword>
<feature type="signal peptide" evidence="7">
    <location>
        <begin position="1"/>
        <end position="24"/>
    </location>
</feature>
<dbReference type="PANTHER" id="PTHR30480:SF13">
    <property type="entry name" value="BETA-HEXOSAMINIDASE"/>
    <property type="match status" value="1"/>
</dbReference>
<dbReference type="InterPro" id="IPR036881">
    <property type="entry name" value="Glyco_hydro_3_C_sf"/>
</dbReference>
<dbReference type="PROSITE" id="PS51257">
    <property type="entry name" value="PROKAR_LIPOPROTEIN"/>
    <property type="match status" value="1"/>
</dbReference>
<keyword evidence="7" id="KW-0732">Signal</keyword>
<sequence>MNFRISIRILLAAMLALYGCSAPAASGNSSPSSLPSEEASASREDELLSSMSLREKLEQMIIIDVRTWNGSDFTEMNEEAAQLFQDYHFGGVILFSENYSDAAGTAGLILSMQQLNQASGGYGMFIGIDQEGGVVCRLKDGTSMPGNMALAASGNPDHAEQAAEVIGKELSVLGINTDFAPDADVNSNPANPVIGVRSFSEDPETAGTYALAYQKGLNQNNIIACWKHFPGHGDTSEDSHTSLPSVDNSLAELEKTELVPFRMGIDSGIEMVMSAHIQFPEEERETAISQKDGREIVLPASLSHAILTDYLRGTMGYEGVITTDSLQMDAIAQNFTKDDAARLAIQAGADILLMPIAMSGKDSIDQMNQYLDSLEAMVKDGTISEEQIDESVLRILKLKQSRGILEQDYSTIDADQQKERAAEIVGSEDHHETERKLADDAVTVLAGRDSLPFDPAGKRVVFAGAQQSETNALEYGWYRLKQEGHAEGEAVFLNYDFGRNLNALKQAVSDADLVVITSWYDNLTQLDPEESSMIPSVQEITELAKEKGIPCAVISAGVPYDCSSYPDASILAAVYNPTGVSSLNEDHQPEGTYGPNIPAALDVLFGEAEGTGTLPVTIPERDGKQFTDTPAYERGAGQTE</sequence>